<evidence type="ECO:0000259" key="4">
    <source>
        <dbReference type="PROSITE" id="PS50043"/>
    </source>
</evidence>
<dbReference type="EMBL" id="CP024793">
    <property type="protein sequence ID" value="AUB44625.1"/>
    <property type="molecule type" value="Genomic_DNA"/>
</dbReference>
<evidence type="ECO:0000256" key="3">
    <source>
        <dbReference type="PROSITE-ProRule" id="PRU00169"/>
    </source>
</evidence>
<dbReference type="SUPFAM" id="SSF46894">
    <property type="entry name" value="C-terminal effector domain of the bipartite response regulators"/>
    <property type="match status" value="1"/>
</dbReference>
<keyword evidence="1 3" id="KW-0597">Phosphoprotein</keyword>
<accession>A0A2K8TC38</accession>
<keyword evidence="6" id="KW-0614">Plasmid</keyword>
<gene>
    <name evidence="6" type="ORF">COO91_10863</name>
</gene>
<keyword evidence="7" id="KW-1185">Reference proteome</keyword>
<evidence type="ECO:0000259" key="5">
    <source>
        <dbReference type="PROSITE" id="PS50110"/>
    </source>
</evidence>
<dbReference type="PANTHER" id="PTHR43214:SF43">
    <property type="entry name" value="TWO-COMPONENT RESPONSE REGULATOR"/>
    <property type="match status" value="1"/>
</dbReference>
<dbReference type="PROSITE" id="PS50043">
    <property type="entry name" value="HTH_LUXR_2"/>
    <property type="match status" value="1"/>
</dbReference>
<dbReference type="RefSeq" id="WP_100904515.1">
    <property type="nucleotide sequence ID" value="NZ_CAWNNC010000009.1"/>
</dbReference>
<dbReference type="CDD" id="cd06170">
    <property type="entry name" value="LuxR_C_like"/>
    <property type="match status" value="1"/>
</dbReference>
<dbReference type="InterPro" id="IPR058245">
    <property type="entry name" value="NreC/VraR/RcsB-like_REC"/>
</dbReference>
<dbReference type="InterPro" id="IPR016032">
    <property type="entry name" value="Sig_transdc_resp-reg_C-effctor"/>
</dbReference>
<dbReference type="AlphaFoldDB" id="A0A2K8TC38"/>
<feature type="domain" description="Response regulatory" evidence="5">
    <location>
        <begin position="3"/>
        <end position="118"/>
    </location>
</feature>
<dbReference type="OrthoDB" id="9780153at2"/>
<keyword evidence="2 6" id="KW-0238">DNA-binding</keyword>
<dbReference type="GO" id="GO:0000160">
    <property type="term" value="P:phosphorelay signal transduction system"/>
    <property type="evidence" value="ECO:0007669"/>
    <property type="project" value="InterPro"/>
</dbReference>
<evidence type="ECO:0000256" key="2">
    <source>
        <dbReference type="ARBA" id="ARBA00023125"/>
    </source>
</evidence>
<dbReference type="PROSITE" id="PS50110">
    <property type="entry name" value="RESPONSE_REGULATORY"/>
    <property type="match status" value="1"/>
</dbReference>
<dbReference type="CDD" id="cd17535">
    <property type="entry name" value="REC_NarL-like"/>
    <property type="match status" value="1"/>
</dbReference>
<dbReference type="KEGG" id="nfl:COO91_10863"/>
<dbReference type="GO" id="GO:0003677">
    <property type="term" value="F:DNA binding"/>
    <property type="evidence" value="ECO:0007669"/>
    <property type="project" value="UniProtKB-KW"/>
</dbReference>
<evidence type="ECO:0000313" key="7">
    <source>
        <dbReference type="Proteomes" id="UP000232003"/>
    </source>
</evidence>
<dbReference type="GO" id="GO:0006355">
    <property type="term" value="P:regulation of DNA-templated transcription"/>
    <property type="evidence" value="ECO:0007669"/>
    <property type="project" value="InterPro"/>
</dbReference>
<feature type="modified residue" description="4-aspartylphosphate" evidence="3">
    <location>
        <position position="54"/>
    </location>
</feature>
<name>A0A2K8TC38_9NOSO</name>
<reference evidence="6 7" key="1">
    <citation type="submission" date="2017-11" db="EMBL/GenBank/DDBJ databases">
        <title>Complete genome of a free-living desiccation-tolerant cyanobacterium and its photosynthetic adaptation to extreme terrestrial habitat.</title>
        <authorList>
            <person name="Shang J."/>
        </authorList>
    </citation>
    <scope>NUCLEOTIDE SEQUENCE [LARGE SCALE GENOMIC DNA]</scope>
    <source>
        <strain evidence="6 7">CCNUN1</strain>
        <plasmid evidence="7">pnfsy08</plasmid>
    </source>
</reference>
<sequence>MIRLVIIENEALSRLGIKSVINQEQDFEMCGEADNGTEGMRLVEELKPDIVLLDIALPDISGLDLIYNIKTRTDSKVIVLTYHSSQDVVNSAFQNGADSYILKKMDLQLIKHAINTTYQNSSFIDPEIAKRFFRNFASGNTKIKGKRYRETLTATEAQILNLIARGFSNKEIAEKLFITVSTVKGHTSHLFSKLGVRGRVNAIIMARELGYLETETSRVS</sequence>
<dbReference type="SUPFAM" id="SSF52172">
    <property type="entry name" value="CheY-like"/>
    <property type="match status" value="1"/>
</dbReference>
<dbReference type="InterPro" id="IPR000792">
    <property type="entry name" value="Tscrpt_reg_LuxR_C"/>
</dbReference>
<evidence type="ECO:0000313" key="6">
    <source>
        <dbReference type="EMBL" id="AUB44625.1"/>
    </source>
</evidence>
<dbReference type="InterPro" id="IPR001789">
    <property type="entry name" value="Sig_transdc_resp-reg_receiver"/>
</dbReference>
<dbReference type="SMART" id="SM00421">
    <property type="entry name" value="HTH_LUXR"/>
    <property type="match status" value="1"/>
</dbReference>
<dbReference type="InterPro" id="IPR039420">
    <property type="entry name" value="WalR-like"/>
</dbReference>
<dbReference type="Gene3D" id="3.40.50.2300">
    <property type="match status" value="1"/>
</dbReference>
<dbReference type="SMART" id="SM00448">
    <property type="entry name" value="REC"/>
    <property type="match status" value="1"/>
</dbReference>
<geneLocation type="plasmid" evidence="7">
    <name>pnfsy08</name>
</geneLocation>
<dbReference type="PROSITE" id="PS00622">
    <property type="entry name" value="HTH_LUXR_1"/>
    <property type="match status" value="1"/>
</dbReference>
<protein>
    <submittedName>
        <fullName evidence="6">DNA-binding response regulator, NarL/FixJ family, containings REC and HTH domains</fullName>
    </submittedName>
</protein>
<feature type="domain" description="HTH luxR-type" evidence="4">
    <location>
        <begin position="145"/>
        <end position="210"/>
    </location>
</feature>
<dbReference type="InterPro" id="IPR011006">
    <property type="entry name" value="CheY-like_superfamily"/>
</dbReference>
<dbReference type="Pfam" id="PF00196">
    <property type="entry name" value="GerE"/>
    <property type="match status" value="1"/>
</dbReference>
<dbReference type="Pfam" id="PF00072">
    <property type="entry name" value="Response_reg"/>
    <property type="match status" value="1"/>
</dbReference>
<evidence type="ECO:0000256" key="1">
    <source>
        <dbReference type="ARBA" id="ARBA00022553"/>
    </source>
</evidence>
<dbReference type="PRINTS" id="PR00038">
    <property type="entry name" value="HTHLUXR"/>
</dbReference>
<dbReference type="PANTHER" id="PTHR43214">
    <property type="entry name" value="TWO-COMPONENT RESPONSE REGULATOR"/>
    <property type="match status" value="1"/>
</dbReference>
<proteinExistence type="predicted"/>
<dbReference type="Proteomes" id="UP000232003">
    <property type="component" value="Plasmid pNFSY08"/>
</dbReference>
<organism evidence="6 7">
    <name type="scientific">Nostoc flagelliforme CCNUN1</name>
    <dbReference type="NCBI Taxonomy" id="2038116"/>
    <lineage>
        <taxon>Bacteria</taxon>
        <taxon>Bacillati</taxon>
        <taxon>Cyanobacteriota</taxon>
        <taxon>Cyanophyceae</taxon>
        <taxon>Nostocales</taxon>
        <taxon>Nostocaceae</taxon>
        <taxon>Nostoc</taxon>
    </lineage>
</organism>